<keyword evidence="1" id="KW-1133">Transmembrane helix</keyword>
<feature type="transmembrane region" description="Helical" evidence="1">
    <location>
        <begin position="36"/>
        <end position="58"/>
    </location>
</feature>
<evidence type="ECO:0000313" key="3">
    <source>
        <dbReference type="Proteomes" id="UP000229681"/>
    </source>
</evidence>
<keyword evidence="1" id="KW-0472">Membrane</keyword>
<dbReference type="AlphaFoldDB" id="A0A2M8P6W1"/>
<sequence length="61" mass="6546">MLGGALGALGGGAGALLFMLPLNFCTFELERRPEDILIGTLLIGAGMAICLLPLRWWFVVR</sequence>
<feature type="non-terminal residue" evidence="2">
    <location>
        <position position="61"/>
    </location>
</feature>
<protein>
    <submittedName>
        <fullName evidence="2">Uncharacterized protein</fullName>
    </submittedName>
</protein>
<feature type="transmembrane region" description="Helical" evidence="1">
    <location>
        <begin position="6"/>
        <end position="24"/>
    </location>
</feature>
<gene>
    <name evidence="2" type="ORF">CUN49_18965</name>
</gene>
<proteinExistence type="predicted"/>
<organism evidence="2 3">
    <name type="scientific">Candidatus Thermofonsia Clade 1 bacterium</name>
    <dbReference type="NCBI Taxonomy" id="2364210"/>
    <lineage>
        <taxon>Bacteria</taxon>
        <taxon>Bacillati</taxon>
        <taxon>Chloroflexota</taxon>
        <taxon>Candidatus Thermofontia</taxon>
        <taxon>Candidatus Thermofonsia Clade 1</taxon>
    </lineage>
</organism>
<evidence type="ECO:0000313" key="2">
    <source>
        <dbReference type="EMBL" id="PJF33279.1"/>
    </source>
</evidence>
<name>A0A2M8P6W1_9CHLR</name>
<reference evidence="2 3" key="1">
    <citation type="submission" date="2017-11" db="EMBL/GenBank/DDBJ databases">
        <title>Evolution of Phototrophy in the Chloroflexi Phylum Driven by Horizontal Gene Transfer.</title>
        <authorList>
            <person name="Ward L.M."/>
            <person name="Hemp J."/>
            <person name="Shih P.M."/>
            <person name="Mcglynn S.E."/>
            <person name="Fischer W."/>
        </authorList>
    </citation>
    <scope>NUCLEOTIDE SEQUENCE [LARGE SCALE GENOMIC DNA]</scope>
    <source>
        <strain evidence="2">JP3_13</strain>
    </source>
</reference>
<comment type="caution">
    <text evidence="2">The sequence shown here is derived from an EMBL/GenBank/DDBJ whole genome shotgun (WGS) entry which is preliminary data.</text>
</comment>
<accession>A0A2M8P6W1</accession>
<dbReference type="EMBL" id="PGTM01001029">
    <property type="protein sequence ID" value="PJF33279.1"/>
    <property type="molecule type" value="Genomic_DNA"/>
</dbReference>
<dbReference type="Proteomes" id="UP000229681">
    <property type="component" value="Unassembled WGS sequence"/>
</dbReference>
<keyword evidence="1" id="KW-0812">Transmembrane</keyword>
<evidence type="ECO:0000256" key="1">
    <source>
        <dbReference type="SAM" id="Phobius"/>
    </source>
</evidence>